<feature type="domain" description="SAM" evidence="3">
    <location>
        <begin position="1"/>
        <end position="62"/>
    </location>
</feature>
<keyword evidence="1" id="KW-0547">Nucleotide-binding</keyword>
<dbReference type="Gene3D" id="3.30.70.1230">
    <property type="entry name" value="Nucleotide cyclase"/>
    <property type="match status" value="1"/>
</dbReference>
<dbReference type="InterPro" id="IPR019734">
    <property type="entry name" value="TPR_rpt"/>
</dbReference>
<dbReference type="Gene3D" id="1.25.40.10">
    <property type="entry name" value="Tetratricopeptide repeat domain"/>
    <property type="match status" value="2"/>
</dbReference>
<evidence type="ECO:0000259" key="3">
    <source>
        <dbReference type="PROSITE" id="PS50105"/>
    </source>
</evidence>
<dbReference type="CDD" id="cd09487">
    <property type="entry name" value="SAM_superfamily"/>
    <property type="match status" value="1"/>
</dbReference>
<dbReference type="EMBL" id="JASNJD010000002">
    <property type="protein sequence ID" value="MDK3016881.1"/>
    <property type="molecule type" value="Genomic_DNA"/>
</dbReference>
<name>A0ABT7EX09_9RHOB</name>
<dbReference type="Gene3D" id="1.10.150.50">
    <property type="entry name" value="Transcription Factor, Ets-1"/>
    <property type="match status" value="1"/>
</dbReference>
<dbReference type="RefSeq" id="WP_284479694.1">
    <property type="nucleotide sequence ID" value="NZ_JASNJD010000002.1"/>
</dbReference>
<dbReference type="SUPFAM" id="SSF48452">
    <property type="entry name" value="TPR-like"/>
    <property type="match status" value="2"/>
</dbReference>
<dbReference type="Gene3D" id="3.40.50.300">
    <property type="entry name" value="P-loop containing nucleotide triphosphate hydrolases"/>
    <property type="match status" value="1"/>
</dbReference>
<dbReference type="PROSITE" id="PS50125">
    <property type="entry name" value="GUANYLATE_CYCLASE_2"/>
    <property type="match status" value="1"/>
</dbReference>
<dbReference type="InterPro" id="IPR027417">
    <property type="entry name" value="P-loop_NTPase"/>
</dbReference>
<dbReference type="InterPro" id="IPR001660">
    <property type="entry name" value="SAM"/>
</dbReference>
<dbReference type="SMART" id="SM00044">
    <property type="entry name" value="CYCc"/>
    <property type="match status" value="1"/>
</dbReference>
<dbReference type="InterPro" id="IPR041664">
    <property type="entry name" value="AAA_16"/>
</dbReference>
<dbReference type="SMART" id="SM00028">
    <property type="entry name" value="TPR"/>
    <property type="match status" value="4"/>
</dbReference>
<protein>
    <submittedName>
        <fullName evidence="5">Adenylate/guanylate cyclase domain-containing protein</fullName>
    </submittedName>
</protein>
<keyword evidence="6" id="KW-1185">Reference proteome</keyword>
<dbReference type="SUPFAM" id="SSF52540">
    <property type="entry name" value="P-loop containing nucleoside triphosphate hydrolases"/>
    <property type="match status" value="1"/>
</dbReference>
<feature type="domain" description="Guanylate cyclase" evidence="4">
    <location>
        <begin position="87"/>
        <end position="216"/>
    </location>
</feature>
<sequence>MGDRVDLWLNDLGLHQYADLFNQNDIGLRALPHVTETDLVELGISLGHRRILLAAIAELSHHAGGAEADSPPGTDGAVSTAERRQLTAMFADLVNYTEMSNSFDPEEMRPPLQRYQDMVAGGISRFGGHIAKFLGDGMLVYFGWPTAYEDHPYRAVAAGLEILGRIGEIQAPDGSPLALRIGVATGPVVVGDLVGQQTRDDGAVTGRVLNLAARIEAQATPNTLVIPAEMETLLGGMFECRDLGPMELKGFRAPQRILQVVREKTAESRYHAAHPSRGEKIVGRQIERDLLEQAWTRARAGTGEVVLLTGEAGIGKSRLVEDFLTQHVSADETDIIRLNCSPYFSKTPFHPVAQRIAQDAGLQPGDDARVITEKLRHLLLLRKTADLDHVVSVYLTQVAPDAEAAAPIVSMPPEERKDMVTRTLLEVLRARAVAHPVLMVVEDAHWIDPSTAQFLGRIVATCSDMRLMLLVTHRPGWTCDWASLHGHVTTLHIRRLDPEQVAELISQVSGKRPDPAVARDIIAKTDGVPLFVEEVTRAVFAAGTHLAGEVPPSLQGAMMARLDAVSDEAKQTALTASVFGREFYADLIARAMDRSLAAVHTSLDELCNSGLVYESGQHRDAYVFRHALLRDTAYHSMVSETRRDCHRRAAVVLQALRPAVAEREPELIARHFTEAEAPAEAFPHWKRATEMDLARSANEEALAHAKATVATAEKLGRAALPERIAARILLGRSLEGVGRLPEALDTLFAAIDESSRAGLVDLHAEAAQRSADAALMSSHGVETAYAACRAALETLPDSDERMRCRLSGQMARCTMHLGRFAESARLSHEVLRLAPRLGDKRAQFAVMMSRFFAPLPARAPDEVTNWRGRLADMQSVADGLSEIDRGRDRSLHFYVATEMGDRDMAEEALERLSEVSRARNHPQLHWVEQHGRALMAILNGQFDTAQAHAEKALRIGRQTHGPHIEGVYGVQMFTIRREQARLGEVAPVIRKLLDDNPDEMAWKPGFGVIAAELGHLDAARRILTEMAETGFDLPMDALYSTTLSYLADICVAVTDDKLAAPLYELLLPYRDITVTAGVTTVCIGAAGRRLGALAALLGDWTASEAHFERALEVDTRMRALPWIAHTKAGLARTLHGRGRPQDEKAANILEVEALEIAEKHGMLYLASTLRGPLH</sequence>
<dbReference type="InterPro" id="IPR029787">
    <property type="entry name" value="Nucleotide_cyclase"/>
</dbReference>
<evidence type="ECO:0000259" key="4">
    <source>
        <dbReference type="PROSITE" id="PS50125"/>
    </source>
</evidence>
<evidence type="ECO:0000256" key="1">
    <source>
        <dbReference type="ARBA" id="ARBA00022741"/>
    </source>
</evidence>
<dbReference type="Pfam" id="PF00211">
    <property type="entry name" value="Guanylate_cyc"/>
    <property type="match status" value="1"/>
</dbReference>
<dbReference type="SUPFAM" id="SSF55073">
    <property type="entry name" value="Nucleotide cyclase"/>
    <property type="match status" value="1"/>
</dbReference>
<dbReference type="SUPFAM" id="SSF47769">
    <property type="entry name" value="SAM/Pointed domain"/>
    <property type="match status" value="1"/>
</dbReference>
<accession>A0ABT7EX09</accession>
<comment type="caution">
    <text evidence="5">The sequence shown here is derived from an EMBL/GenBank/DDBJ whole genome shotgun (WGS) entry which is preliminary data.</text>
</comment>
<reference evidence="5 6" key="1">
    <citation type="submission" date="2023-05" db="EMBL/GenBank/DDBJ databases">
        <title>Pseudodonghicola sp. nov.</title>
        <authorList>
            <person name="Huang J."/>
        </authorList>
    </citation>
    <scope>NUCLEOTIDE SEQUENCE [LARGE SCALE GENOMIC DNA]</scope>
    <source>
        <strain evidence="5 6">IC7</strain>
    </source>
</reference>
<dbReference type="InterPro" id="IPR011990">
    <property type="entry name" value="TPR-like_helical_dom_sf"/>
</dbReference>
<dbReference type="CDD" id="cd07302">
    <property type="entry name" value="CHD"/>
    <property type="match status" value="1"/>
</dbReference>
<dbReference type="PANTHER" id="PTHR16305:SF28">
    <property type="entry name" value="GUANYLATE CYCLASE DOMAIN-CONTAINING PROTEIN"/>
    <property type="match status" value="1"/>
</dbReference>
<evidence type="ECO:0000256" key="2">
    <source>
        <dbReference type="ARBA" id="ARBA00022840"/>
    </source>
</evidence>
<dbReference type="PANTHER" id="PTHR16305">
    <property type="entry name" value="TESTICULAR SOLUBLE ADENYLYL CYCLASE"/>
    <property type="match status" value="1"/>
</dbReference>
<proteinExistence type="predicted"/>
<dbReference type="InterPro" id="IPR001054">
    <property type="entry name" value="A/G_cyclase"/>
</dbReference>
<organism evidence="5 6">
    <name type="scientific">Pseudodonghicola flavimaris</name>
    <dbReference type="NCBI Taxonomy" id="3050036"/>
    <lineage>
        <taxon>Bacteria</taxon>
        <taxon>Pseudomonadati</taxon>
        <taxon>Pseudomonadota</taxon>
        <taxon>Alphaproteobacteria</taxon>
        <taxon>Rhodobacterales</taxon>
        <taxon>Paracoccaceae</taxon>
        <taxon>Pseudodonghicola</taxon>
    </lineage>
</organism>
<keyword evidence="2" id="KW-0067">ATP-binding</keyword>
<dbReference type="Pfam" id="PF00536">
    <property type="entry name" value="SAM_1"/>
    <property type="match status" value="1"/>
</dbReference>
<dbReference type="InterPro" id="IPR013761">
    <property type="entry name" value="SAM/pointed_sf"/>
</dbReference>
<dbReference type="PROSITE" id="PS50105">
    <property type="entry name" value="SAM_DOMAIN"/>
    <property type="match status" value="1"/>
</dbReference>
<evidence type="ECO:0000313" key="6">
    <source>
        <dbReference type="Proteomes" id="UP001243757"/>
    </source>
</evidence>
<dbReference type="Pfam" id="PF13191">
    <property type="entry name" value="AAA_16"/>
    <property type="match status" value="1"/>
</dbReference>
<dbReference type="Proteomes" id="UP001243757">
    <property type="component" value="Unassembled WGS sequence"/>
</dbReference>
<evidence type="ECO:0000313" key="5">
    <source>
        <dbReference type="EMBL" id="MDK3016881.1"/>
    </source>
</evidence>
<dbReference type="SMART" id="SM00454">
    <property type="entry name" value="SAM"/>
    <property type="match status" value="1"/>
</dbReference>
<gene>
    <name evidence="5" type="ORF">QO033_04285</name>
</gene>